<dbReference type="AlphaFoldDB" id="A0A151WZT3"/>
<organism evidence="1 2">
    <name type="scientific">Mycetomoellerius zeteki</name>
    <dbReference type="NCBI Taxonomy" id="64791"/>
    <lineage>
        <taxon>Eukaryota</taxon>
        <taxon>Metazoa</taxon>
        <taxon>Ecdysozoa</taxon>
        <taxon>Arthropoda</taxon>
        <taxon>Hexapoda</taxon>
        <taxon>Insecta</taxon>
        <taxon>Pterygota</taxon>
        <taxon>Neoptera</taxon>
        <taxon>Endopterygota</taxon>
        <taxon>Hymenoptera</taxon>
        <taxon>Apocrita</taxon>
        <taxon>Aculeata</taxon>
        <taxon>Formicoidea</taxon>
        <taxon>Formicidae</taxon>
        <taxon>Myrmicinae</taxon>
        <taxon>Mycetomoellerius</taxon>
    </lineage>
</organism>
<reference evidence="1 2" key="1">
    <citation type="submission" date="2015-09" db="EMBL/GenBank/DDBJ databases">
        <title>Trachymyrmex zeteki WGS genome.</title>
        <authorList>
            <person name="Nygaard S."/>
            <person name="Hu H."/>
            <person name="Boomsma J."/>
            <person name="Zhang G."/>
        </authorList>
    </citation>
    <scope>NUCLEOTIDE SEQUENCE [LARGE SCALE GENOMIC DNA]</scope>
    <source>
        <strain evidence="1">Tzet28-1</strain>
        <tissue evidence="1">Whole body</tissue>
    </source>
</reference>
<accession>A0A151WZT3</accession>
<evidence type="ECO:0000313" key="1">
    <source>
        <dbReference type="EMBL" id="KYQ53267.1"/>
    </source>
</evidence>
<keyword evidence="2" id="KW-1185">Reference proteome</keyword>
<sequence>CVHNMCQCTPYSTVAERGRSVDQVVKPPHDFLARLSAFPGELLGGFGIVYAKKKTTGNRMRAKRNERASERTSGLADRRLRVMTARGELP</sequence>
<feature type="non-terminal residue" evidence="1">
    <location>
        <position position="1"/>
    </location>
</feature>
<name>A0A151WZT3_9HYME</name>
<dbReference type="EMBL" id="KQ982639">
    <property type="protein sequence ID" value="KYQ53267.1"/>
    <property type="molecule type" value="Genomic_DNA"/>
</dbReference>
<evidence type="ECO:0000313" key="2">
    <source>
        <dbReference type="Proteomes" id="UP000075809"/>
    </source>
</evidence>
<protein>
    <submittedName>
        <fullName evidence="1">Uncharacterized protein</fullName>
    </submittedName>
</protein>
<gene>
    <name evidence="1" type="ORF">ALC60_07608</name>
</gene>
<dbReference type="Proteomes" id="UP000075809">
    <property type="component" value="Unassembled WGS sequence"/>
</dbReference>
<proteinExistence type="predicted"/>